<dbReference type="InterPro" id="IPR036396">
    <property type="entry name" value="Cyt_P450_sf"/>
</dbReference>
<keyword evidence="11 15" id="KW-0503">Monooxygenase</keyword>
<dbReference type="InterPro" id="IPR001128">
    <property type="entry name" value="Cyt_P450"/>
</dbReference>
<proteinExistence type="inferred from homology"/>
<feature type="transmembrane region" description="Helical" evidence="14">
    <location>
        <begin position="6"/>
        <end position="25"/>
    </location>
</feature>
<gene>
    <name evidence="15" type="ORF">EJ05DRAFT_399970</name>
</gene>
<dbReference type="Gene3D" id="1.10.630.10">
    <property type="entry name" value="Cytochrome P450"/>
    <property type="match status" value="1"/>
</dbReference>
<evidence type="ECO:0000313" key="16">
    <source>
        <dbReference type="Proteomes" id="UP000799437"/>
    </source>
</evidence>
<evidence type="ECO:0000256" key="14">
    <source>
        <dbReference type="SAM" id="Phobius"/>
    </source>
</evidence>
<dbReference type="PANTHER" id="PTHR24305">
    <property type="entry name" value="CYTOCHROME P450"/>
    <property type="match status" value="1"/>
</dbReference>
<evidence type="ECO:0000256" key="10">
    <source>
        <dbReference type="ARBA" id="ARBA00023004"/>
    </source>
</evidence>
<keyword evidence="9" id="KW-0560">Oxidoreductase</keyword>
<evidence type="ECO:0000256" key="4">
    <source>
        <dbReference type="ARBA" id="ARBA00010617"/>
    </source>
</evidence>
<dbReference type="RefSeq" id="XP_033600206.1">
    <property type="nucleotide sequence ID" value="XM_033741414.1"/>
</dbReference>
<feature type="transmembrane region" description="Helical" evidence="14">
    <location>
        <begin position="37"/>
        <end position="57"/>
    </location>
</feature>
<evidence type="ECO:0000256" key="8">
    <source>
        <dbReference type="ARBA" id="ARBA00022989"/>
    </source>
</evidence>
<keyword evidence="7 13" id="KW-0479">Metal-binding</keyword>
<evidence type="ECO:0000313" key="15">
    <source>
        <dbReference type="EMBL" id="KAF2757755.1"/>
    </source>
</evidence>
<keyword evidence="12 14" id="KW-0472">Membrane</keyword>
<feature type="binding site" description="axial binding residue" evidence="13">
    <location>
        <position position="488"/>
    </location>
    <ligand>
        <name>heme</name>
        <dbReference type="ChEBI" id="CHEBI:30413"/>
    </ligand>
    <ligandPart>
        <name>Fe</name>
        <dbReference type="ChEBI" id="CHEBI:18248"/>
    </ligandPart>
</feature>
<dbReference type="GO" id="GO:1902181">
    <property type="term" value="P:verruculogen biosynthetic process"/>
    <property type="evidence" value="ECO:0007669"/>
    <property type="project" value="UniProtKB-ARBA"/>
</dbReference>
<dbReference type="GO" id="GO:0016705">
    <property type="term" value="F:oxidoreductase activity, acting on paired donors, with incorporation or reduction of molecular oxygen"/>
    <property type="evidence" value="ECO:0007669"/>
    <property type="project" value="InterPro"/>
</dbReference>
<dbReference type="EMBL" id="ML996573">
    <property type="protein sequence ID" value="KAF2757755.1"/>
    <property type="molecule type" value="Genomic_DNA"/>
</dbReference>
<dbReference type="GeneID" id="54482468"/>
<evidence type="ECO:0000256" key="12">
    <source>
        <dbReference type="ARBA" id="ARBA00023136"/>
    </source>
</evidence>
<evidence type="ECO:0000256" key="11">
    <source>
        <dbReference type="ARBA" id="ARBA00023033"/>
    </source>
</evidence>
<protein>
    <submittedName>
        <fullName evidence="15">Benzoate 4-monooxygenase cytochrome P450</fullName>
    </submittedName>
</protein>
<keyword evidence="16" id="KW-1185">Reference proteome</keyword>
<dbReference type="PRINTS" id="PR00385">
    <property type="entry name" value="P450"/>
</dbReference>
<keyword evidence="5 13" id="KW-0349">Heme</keyword>
<evidence type="ECO:0000256" key="9">
    <source>
        <dbReference type="ARBA" id="ARBA00023002"/>
    </source>
</evidence>
<dbReference type="SUPFAM" id="SSF48264">
    <property type="entry name" value="Cytochrome P450"/>
    <property type="match status" value="1"/>
</dbReference>
<dbReference type="Proteomes" id="UP000799437">
    <property type="component" value="Unassembled WGS sequence"/>
</dbReference>
<dbReference type="OrthoDB" id="6692864at2759"/>
<feature type="transmembrane region" description="Helical" evidence="14">
    <location>
        <begin position="69"/>
        <end position="88"/>
    </location>
</feature>
<dbReference type="AlphaFoldDB" id="A0A6A6W5D4"/>
<sequence>MVQAESLSLPLVAFAAGIALHVFAFRFGEWDRSYHKAAAAYALLAVVGAAYTHFVLTKGNIGLVGAFRTITYLELVSILGIFTSMSIYRTLFHRLNRFPGPFGARVSNWYITSLAVKNFQIYREIEQFHQKYGDFVRIGPTEISVNNVDAVQKLHSATTKCTKGPWYDLSAWISLHTTRNKAEHARRRKAWDRGFNARALRHYEPRVVKYTNQLLSQIEKHAGKPMNMSDWFNFYSFDIMGDLAFGAQFDMLKDGVKHYFMVALHGFVKAVGILSYAIWIIPVFRLMPVLNAEDQKFWKWVGQQIDKRRQTRLERPDVFSWILEDHQSKKKPTRQDELNLIGDGALIAVAGSDTTAAALTMLFYELSQHPEIVEKLQKEVDQAFEKGEIDYNGLSKYKYLQACIDESLRLHPPVPSGLQRVTPPQGLEIAGTYIPGNSFVKIPIHTLQRDERNFGMPLEFIPERWTDHPELVKNADAFMPFSIGPYGCVGKQLALMEVRSVTAHILHEYNVRTAPGFTQENFLKEKKDCFALELGPLELIFEPRT</sequence>
<evidence type="ECO:0000256" key="5">
    <source>
        <dbReference type="ARBA" id="ARBA00022617"/>
    </source>
</evidence>
<dbReference type="FunFam" id="1.10.630.10:FF:000063">
    <property type="entry name" value="Cytochrome P450 monooxygenase"/>
    <property type="match status" value="1"/>
</dbReference>
<dbReference type="CDD" id="cd11061">
    <property type="entry name" value="CYP67-like"/>
    <property type="match status" value="1"/>
</dbReference>
<comment type="subcellular location">
    <subcellularLocation>
        <location evidence="2">Membrane</location>
    </subcellularLocation>
</comment>
<dbReference type="Pfam" id="PF00067">
    <property type="entry name" value="p450"/>
    <property type="match status" value="1"/>
</dbReference>
<dbReference type="PRINTS" id="PR00463">
    <property type="entry name" value="EP450I"/>
</dbReference>
<keyword evidence="8 14" id="KW-1133">Transmembrane helix</keyword>
<dbReference type="InterPro" id="IPR050121">
    <property type="entry name" value="Cytochrome_P450_monoxygenase"/>
</dbReference>
<evidence type="ECO:0000256" key="6">
    <source>
        <dbReference type="ARBA" id="ARBA00022692"/>
    </source>
</evidence>
<keyword evidence="10 13" id="KW-0408">Iron</keyword>
<evidence type="ECO:0000256" key="7">
    <source>
        <dbReference type="ARBA" id="ARBA00022723"/>
    </source>
</evidence>
<keyword evidence="6 14" id="KW-0812">Transmembrane</keyword>
<accession>A0A6A6W5D4</accession>
<dbReference type="GO" id="GO:0005506">
    <property type="term" value="F:iron ion binding"/>
    <property type="evidence" value="ECO:0007669"/>
    <property type="project" value="InterPro"/>
</dbReference>
<dbReference type="PANTHER" id="PTHR24305:SF187">
    <property type="entry name" value="P450, PUTATIVE (EUROFUNG)-RELATED"/>
    <property type="match status" value="1"/>
</dbReference>
<evidence type="ECO:0000256" key="3">
    <source>
        <dbReference type="ARBA" id="ARBA00004685"/>
    </source>
</evidence>
<name>A0A6A6W5D4_9PEZI</name>
<organism evidence="15 16">
    <name type="scientific">Pseudovirgaria hyperparasitica</name>
    <dbReference type="NCBI Taxonomy" id="470096"/>
    <lineage>
        <taxon>Eukaryota</taxon>
        <taxon>Fungi</taxon>
        <taxon>Dikarya</taxon>
        <taxon>Ascomycota</taxon>
        <taxon>Pezizomycotina</taxon>
        <taxon>Dothideomycetes</taxon>
        <taxon>Dothideomycetes incertae sedis</taxon>
        <taxon>Acrospermales</taxon>
        <taxon>Acrospermaceae</taxon>
        <taxon>Pseudovirgaria</taxon>
    </lineage>
</organism>
<dbReference type="GO" id="GO:0004497">
    <property type="term" value="F:monooxygenase activity"/>
    <property type="evidence" value="ECO:0007669"/>
    <property type="project" value="UniProtKB-KW"/>
</dbReference>
<reference evidence="15" key="1">
    <citation type="journal article" date="2020" name="Stud. Mycol.">
        <title>101 Dothideomycetes genomes: a test case for predicting lifestyles and emergence of pathogens.</title>
        <authorList>
            <person name="Haridas S."/>
            <person name="Albert R."/>
            <person name="Binder M."/>
            <person name="Bloem J."/>
            <person name="Labutti K."/>
            <person name="Salamov A."/>
            <person name="Andreopoulos B."/>
            <person name="Baker S."/>
            <person name="Barry K."/>
            <person name="Bills G."/>
            <person name="Bluhm B."/>
            <person name="Cannon C."/>
            <person name="Castanera R."/>
            <person name="Culley D."/>
            <person name="Daum C."/>
            <person name="Ezra D."/>
            <person name="Gonzalez J."/>
            <person name="Henrissat B."/>
            <person name="Kuo A."/>
            <person name="Liang C."/>
            <person name="Lipzen A."/>
            <person name="Lutzoni F."/>
            <person name="Magnuson J."/>
            <person name="Mondo S."/>
            <person name="Nolan M."/>
            <person name="Ohm R."/>
            <person name="Pangilinan J."/>
            <person name="Park H.-J."/>
            <person name="Ramirez L."/>
            <person name="Alfaro M."/>
            <person name="Sun H."/>
            <person name="Tritt A."/>
            <person name="Yoshinaga Y."/>
            <person name="Zwiers L.-H."/>
            <person name="Turgeon B."/>
            <person name="Goodwin S."/>
            <person name="Spatafora J."/>
            <person name="Crous P."/>
            <person name="Grigoriev I."/>
        </authorList>
    </citation>
    <scope>NUCLEOTIDE SEQUENCE</scope>
    <source>
        <strain evidence="15">CBS 121739</strain>
    </source>
</reference>
<dbReference type="InterPro" id="IPR002401">
    <property type="entry name" value="Cyt_P450_E_grp-I"/>
</dbReference>
<dbReference type="GO" id="GO:0020037">
    <property type="term" value="F:heme binding"/>
    <property type="evidence" value="ECO:0007669"/>
    <property type="project" value="InterPro"/>
</dbReference>
<comment type="cofactor">
    <cofactor evidence="1 13">
        <name>heme</name>
        <dbReference type="ChEBI" id="CHEBI:30413"/>
    </cofactor>
</comment>
<evidence type="ECO:0000256" key="13">
    <source>
        <dbReference type="PIRSR" id="PIRSR602401-1"/>
    </source>
</evidence>
<evidence type="ECO:0000256" key="2">
    <source>
        <dbReference type="ARBA" id="ARBA00004370"/>
    </source>
</evidence>
<comment type="similarity">
    <text evidence="4">Belongs to the cytochrome P450 family.</text>
</comment>
<comment type="pathway">
    <text evidence="3">Mycotoxin biosynthesis.</text>
</comment>
<feature type="transmembrane region" description="Helical" evidence="14">
    <location>
        <begin position="259"/>
        <end position="281"/>
    </location>
</feature>
<dbReference type="GO" id="GO:0016020">
    <property type="term" value="C:membrane"/>
    <property type="evidence" value="ECO:0007669"/>
    <property type="project" value="UniProtKB-SubCell"/>
</dbReference>
<evidence type="ECO:0000256" key="1">
    <source>
        <dbReference type="ARBA" id="ARBA00001971"/>
    </source>
</evidence>